<dbReference type="EMBL" id="JABFOF010000007">
    <property type="protein sequence ID" value="KAG2391373.1"/>
    <property type="molecule type" value="Genomic_DNA"/>
</dbReference>
<dbReference type="PANTHER" id="PTHR13533:SF31">
    <property type="entry name" value="PROTEIN ALTERED XYLOGLUCAN 9"/>
    <property type="match status" value="1"/>
</dbReference>
<evidence type="ECO:0000313" key="6">
    <source>
        <dbReference type="EMBL" id="KAG2391373.1"/>
    </source>
</evidence>
<evidence type="ECO:0000256" key="5">
    <source>
        <dbReference type="SAM" id="Phobius"/>
    </source>
</evidence>
<keyword evidence="3 5" id="KW-1133">Transmembrane helix</keyword>
<comment type="caution">
    <text evidence="6">The sequence shown here is derived from an EMBL/GenBank/DDBJ whole genome shotgun (WGS) entry which is preliminary data.</text>
</comment>
<gene>
    <name evidence="6" type="ORF">HKW66_Vig0128660</name>
</gene>
<reference evidence="6 7" key="1">
    <citation type="submission" date="2020-05" db="EMBL/GenBank/DDBJ databases">
        <title>Vigna angularis (adzuki bean) Var. LongXiaoDou No. 4 denovo assembly.</title>
        <authorList>
            <person name="Xiang H."/>
        </authorList>
    </citation>
    <scope>NUCLEOTIDE SEQUENCE [LARGE SCALE GENOMIC DNA]</scope>
    <source>
        <tissue evidence="6">Leaf</tissue>
    </source>
</reference>
<feature type="transmembrane region" description="Helical" evidence="5">
    <location>
        <begin position="256"/>
        <end position="277"/>
    </location>
</feature>
<organism evidence="6 7">
    <name type="scientific">Phaseolus angularis</name>
    <name type="common">Azuki bean</name>
    <name type="synonym">Vigna angularis</name>
    <dbReference type="NCBI Taxonomy" id="3914"/>
    <lineage>
        <taxon>Eukaryota</taxon>
        <taxon>Viridiplantae</taxon>
        <taxon>Streptophyta</taxon>
        <taxon>Embryophyta</taxon>
        <taxon>Tracheophyta</taxon>
        <taxon>Spermatophyta</taxon>
        <taxon>Magnoliopsida</taxon>
        <taxon>eudicotyledons</taxon>
        <taxon>Gunneridae</taxon>
        <taxon>Pentapetalae</taxon>
        <taxon>rosids</taxon>
        <taxon>fabids</taxon>
        <taxon>Fabales</taxon>
        <taxon>Fabaceae</taxon>
        <taxon>Papilionoideae</taxon>
        <taxon>50 kb inversion clade</taxon>
        <taxon>NPAAA clade</taxon>
        <taxon>indigoferoid/millettioid clade</taxon>
        <taxon>Phaseoleae</taxon>
        <taxon>Vigna</taxon>
    </lineage>
</organism>
<comment type="subcellular location">
    <subcellularLocation>
        <location evidence="1">Membrane</location>
    </subcellularLocation>
</comment>
<dbReference type="AlphaFoldDB" id="A0A8T0K5R0"/>
<evidence type="ECO:0000256" key="3">
    <source>
        <dbReference type="ARBA" id="ARBA00022989"/>
    </source>
</evidence>
<name>A0A8T0K5R0_PHAAN</name>
<evidence type="ECO:0000256" key="1">
    <source>
        <dbReference type="ARBA" id="ARBA00004370"/>
    </source>
</evidence>
<keyword evidence="2 5" id="KW-0812">Transmembrane</keyword>
<evidence type="ECO:0000313" key="7">
    <source>
        <dbReference type="Proteomes" id="UP000743370"/>
    </source>
</evidence>
<feature type="transmembrane region" description="Helical" evidence="5">
    <location>
        <begin position="224"/>
        <end position="244"/>
    </location>
</feature>
<sequence length="588" mass="66175">MVYHRTLPRTTDTPHFDSLCSLVPNSVAIVANNILMHMDSSSNEEDDRHNLVDHNQQEMYSFDRNPRVTYKYDRMGEVQKQCASMLSASYELRYEYSVTGMKGGFSFVNGDWRQDGDVDLDHRLKKSIPINGFMVIGIARDDFTPSRIESSFCCYHVPIKIFPSNSSIASHSQPPTNFLSDPFPKSEKSFVFFPQISGFPFTGHSKNQNPICEFHRDLGTIKRAMLGAVQLGLLAACVVLFVPMGMAGWHLSRNKVLFFSGALFITLAVGVHLTPYFPSVSDFVTSVSSSSVNVVVDDRDSCVSLLHEIVWEVRPRVFDFDPMNNNSVNYEKSWSWKRSGSVESCEFQRLNRHDVSVLLNGSWVVVAGDSQARIFALSLLSLVLDSEGMESVKGSLFKRHSDYHTEVDEMGMMLDFMWAPYVTNLTSLVAGFKRNRVYPDLLVMGSGLWHMLHITNASDYGVSLGVLRSSVTSLLPVSSEFGNDESVAVRSPHLFWLGMPTLVNSMLNTAEKREKMTDLVRGEYEREVKRSGMLRQFEGPLHLLDIGSLSWNCGIRCTDDGMHYDGVVYEAGVHVMLNALLIESHQKI</sequence>
<keyword evidence="4 5" id="KW-0472">Membrane</keyword>
<dbReference type="Proteomes" id="UP000743370">
    <property type="component" value="Unassembled WGS sequence"/>
</dbReference>
<dbReference type="GO" id="GO:0045492">
    <property type="term" value="P:xylan biosynthetic process"/>
    <property type="evidence" value="ECO:0007669"/>
    <property type="project" value="TreeGrafter"/>
</dbReference>
<evidence type="ECO:0000256" key="2">
    <source>
        <dbReference type="ARBA" id="ARBA00022692"/>
    </source>
</evidence>
<dbReference type="PANTHER" id="PTHR13533">
    <property type="entry name" value="N-ACETYLNEURAMINATE 9-O-ACETYLTRANSFERASE"/>
    <property type="match status" value="1"/>
</dbReference>
<dbReference type="GO" id="GO:0016020">
    <property type="term" value="C:membrane"/>
    <property type="evidence" value="ECO:0007669"/>
    <property type="project" value="UniProtKB-SubCell"/>
</dbReference>
<evidence type="ECO:0000256" key="4">
    <source>
        <dbReference type="ARBA" id="ARBA00023136"/>
    </source>
</evidence>
<dbReference type="GO" id="GO:0005794">
    <property type="term" value="C:Golgi apparatus"/>
    <property type="evidence" value="ECO:0007669"/>
    <property type="project" value="TreeGrafter"/>
</dbReference>
<protein>
    <submittedName>
        <fullName evidence="6">Uncharacterized protein</fullName>
    </submittedName>
</protein>
<accession>A0A8T0K5R0</accession>
<dbReference type="GO" id="GO:0016407">
    <property type="term" value="F:acetyltransferase activity"/>
    <property type="evidence" value="ECO:0007669"/>
    <property type="project" value="TreeGrafter"/>
</dbReference>
<proteinExistence type="predicted"/>